<accession>A0A836LF29</accession>
<dbReference type="GeneID" id="94291423"/>
<evidence type="ECO:0000313" key="2">
    <source>
        <dbReference type="Proteomes" id="UP000674318"/>
    </source>
</evidence>
<dbReference type="Proteomes" id="UP000674318">
    <property type="component" value="Chromosome 17"/>
</dbReference>
<dbReference type="KEGG" id="phet:94291423"/>
<dbReference type="AlphaFoldDB" id="A0A836LF29"/>
<keyword evidence="2" id="KW-1185">Reference proteome</keyword>
<sequence length="75" mass="8954">MMPKRCGEDLLQRHYRARRMLIILMGFSKALDTEEHCTLVKLLIRLPAHLLKHWLRNLLMHRDARVKLGNRLSPQ</sequence>
<protein>
    <submittedName>
        <fullName evidence="1">Uncharacterized protein</fullName>
    </submittedName>
</protein>
<proteinExistence type="predicted"/>
<dbReference type="EMBL" id="JAFJZO010000017">
    <property type="protein sequence ID" value="KAG5508132.1"/>
    <property type="molecule type" value="Genomic_DNA"/>
</dbReference>
<comment type="caution">
    <text evidence="1">The sequence shown here is derived from an EMBL/GenBank/DDBJ whole genome shotgun (WGS) entry which is preliminary data.</text>
</comment>
<dbReference type="OrthoDB" id="416454at2759"/>
<gene>
    <name evidence="1" type="ORF">JKF63_05384</name>
</gene>
<dbReference type="RefSeq" id="XP_067758021.1">
    <property type="nucleotide sequence ID" value="XM_067901346.1"/>
</dbReference>
<evidence type="ECO:0000313" key="1">
    <source>
        <dbReference type="EMBL" id="KAG5508132.1"/>
    </source>
</evidence>
<reference evidence="1 2" key="1">
    <citation type="submission" date="2021-02" db="EMBL/GenBank/DDBJ databases">
        <title>Porcisia hertigi Genome sequencing and assembly.</title>
        <authorList>
            <person name="Almutairi H."/>
            <person name="Gatherer D."/>
        </authorList>
    </citation>
    <scope>NUCLEOTIDE SEQUENCE [LARGE SCALE GENOMIC DNA]</scope>
    <source>
        <strain evidence="1 2">C119</strain>
    </source>
</reference>
<name>A0A836LF29_9TRYP</name>
<organism evidence="1 2">
    <name type="scientific">Porcisia hertigi</name>
    <dbReference type="NCBI Taxonomy" id="2761500"/>
    <lineage>
        <taxon>Eukaryota</taxon>
        <taxon>Discoba</taxon>
        <taxon>Euglenozoa</taxon>
        <taxon>Kinetoplastea</taxon>
        <taxon>Metakinetoplastina</taxon>
        <taxon>Trypanosomatida</taxon>
        <taxon>Trypanosomatidae</taxon>
        <taxon>Leishmaniinae</taxon>
        <taxon>Porcisia</taxon>
    </lineage>
</organism>